<comment type="similarity">
    <text evidence="2">Belongs to the short-chain dehydrogenases/reductases (SDR) family.</text>
</comment>
<proteinExistence type="inferred from homology"/>
<evidence type="ECO:0000256" key="3">
    <source>
        <dbReference type="ARBA" id="ARBA00023002"/>
    </source>
</evidence>
<dbReference type="SUPFAM" id="SSF51735">
    <property type="entry name" value="NAD(P)-binding Rossmann-fold domains"/>
    <property type="match status" value="1"/>
</dbReference>
<keyword evidence="3" id="KW-0560">Oxidoreductase</keyword>
<reference evidence="4" key="1">
    <citation type="journal article" date="2013" name="J. Plant Res.">
        <title>Effect of fungi and light on seed germination of three Opuntia species from semiarid lands of central Mexico.</title>
        <authorList>
            <person name="Delgado-Sanchez P."/>
            <person name="Jimenez-Bremont J.F."/>
            <person name="Guerrero-Gonzalez Mde L."/>
            <person name="Flores J."/>
        </authorList>
    </citation>
    <scope>NUCLEOTIDE SEQUENCE</scope>
    <source>
        <tissue evidence="4">Cladode</tissue>
    </source>
</reference>
<dbReference type="InterPro" id="IPR036291">
    <property type="entry name" value="NAD(P)-bd_dom_sf"/>
</dbReference>
<accession>A0A7C9EP25</accession>
<dbReference type="EMBL" id="GISG01243283">
    <property type="protein sequence ID" value="MBA4669405.1"/>
    <property type="molecule type" value="Transcribed_RNA"/>
</dbReference>
<evidence type="ECO:0000256" key="2">
    <source>
        <dbReference type="ARBA" id="ARBA00006484"/>
    </source>
</evidence>
<dbReference type="InterPro" id="IPR051019">
    <property type="entry name" value="VLCFA-Steroid_DH"/>
</dbReference>
<dbReference type="PANTHER" id="PTHR43899">
    <property type="entry name" value="RH59310P"/>
    <property type="match status" value="1"/>
</dbReference>
<dbReference type="Gene3D" id="3.40.50.720">
    <property type="entry name" value="NAD(P)-binding Rossmann-like Domain"/>
    <property type="match status" value="1"/>
</dbReference>
<sequence length="144" mass="16240">MLKRKKGAIVSLGSGSTLVLPSYPCNALYAGTKDYVAVFSQNLSIEYKEQGIDIQCQAPLLVATRMISNIIDWKSFWVCSSEEYGKASLRWIGYESLCIPNMTHAAQVYLVGLLSEWVCRQCAFHIILRLRNKLLLQEESSRTT</sequence>
<dbReference type="InterPro" id="IPR020904">
    <property type="entry name" value="Sc_DH/Rdtase_CS"/>
</dbReference>
<dbReference type="GO" id="GO:0045703">
    <property type="term" value="F:ketoreductase activity"/>
    <property type="evidence" value="ECO:0007669"/>
    <property type="project" value="TreeGrafter"/>
</dbReference>
<dbReference type="Pfam" id="PF00106">
    <property type="entry name" value="adh_short"/>
    <property type="match status" value="1"/>
</dbReference>
<dbReference type="GO" id="GO:0005783">
    <property type="term" value="C:endoplasmic reticulum"/>
    <property type="evidence" value="ECO:0007669"/>
    <property type="project" value="UniProtKB-SubCell"/>
</dbReference>
<name>A0A7C9EP25_OPUST</name>
<organism evidence="4">
    <name type="scientific">Opuntia streptacantha</name>
    <name type="common">Prickly pear cactus</name>
    <name type="synonym">Opuntia cardona</name>
    <dbReference type="NCBI Taxonomy" id="393608"/>
    <lineage>
        <taxon>Eukaryota</taxon>
        <taxon>Viridiplantae</taxon>
        <taxon>Streptophyta</taxon>
        <taxon>Embryophyta</taxon>
        <taxon>Tracheophyta</taxon>
        <taxon>Spermatophyta</taxon>
        <taxon>Magnoliopsida</taxon>
        <taxon>eudicotyledons</taxon>
        <taxon>Gunneridae</taxon>
        <taxon>Pentapetalae</taxon>
        <taxon>Caryophyllales</taxon>
        <taxon>Cactineae</taxon>
        <taxon>Cactaceae</taxon>
        <taxon>Opuntioideae</taxon>
        <taxon>Opuntia</taxon>
    </lineage>
</organism>
<dbReference type="PROSITE" id="PS00061">
    <property type="entry name" value="ADH_SHORT"/>
    <property type="match status" value="1"/>
</dbReference>
<protein>
    <submittedName>
        <fullName evidence="4">Uncharacterized protein</fullName>
    </submittedName>
</protein>
<reference evidence="4" key="2">
    <citation type="submission" date="2020-07" db="EMBL/GenBank/DDBJ databases">
        <authorList>
            <person name="Vera ALvarez R."/>
            <person name="Arias-Moreno D.M."/>
            <person name="Jimenez-Jacinto V."/>
            <person name="Jimenez-Bremont J.F."/>
            <person name="Swaminathan K."/>
            <person name="Moose S.P."/>
            <person name="Guerrero-Gonzalez M.L."/>
            <person name="Marino-Ramirez L."/>
            <person name="Landsman D."/>
            <person name="Rodriguez-Kessler M."/>
            <person name="Delgado-Sanchez P."/>
        </authorList>
    </citation>
    <scope>NUCLEOTIDE SEQUENCE</scope>
    <source>
        <tissue evidence="4">Cladode</tissue>
    </source>
</reference>
<evidence type="ECO:0000256" key="1">
    <source>
        <dbReference type="ARBA" id="ARBA00004240"/>
    </source>
</evidence>
<dbReference type="InterPro" id="IPR002347">
    <property type="entry name" value="SDR_fam"/>
</dbReference>
<dbReference type="PANTHER" id="PTHR43899:SF13">
    <property type="entry name" value="RH59310P"/>
    <property type="match status" value="1"/>
</dbReference>
<comment type="subcellular location">
    <subcellularLocation>
        <location evidence="1">Endoplasmic reticulum</location>
    </subcellularLocation>
</comment>
<dbReference type="PRINTS" id="PR00081">
    <property type="entry name" value="GDHRDH"/>
</dbReference>
<dbReference type="AlphaFoldDB" id="A0A7C9EP25"/>
<evidence type="ECO:0000313" key="4">
    <source>
        <dbReference type="EMBL" id="MBA4669405.1"/>
    </source>
</evidence>